<evidence type="ECO:0000256" key="5">
    <source>
        <dbReference type="ARBA" id="ARBA00023016"/>
    </source>
</evidence>
<dbReference type="Pfam" id="PF17871">
    <property type="entry name" value="AAA_lid_9"/>
    <property type="match status" value="1"/>
</dbReference>
<evidence type="ECO:0000313" key="15">
    <source>
        <dbReference type="Proteomes" id="UP000292881"/>
    </source>
</evidence>
<dbReference type="PROSITE" id="PS00871">
    <property type="entry name" value="CLPAB_2"/>
    <property type="match status" value="1"/>
</dbReference>
<dbReference type="PROSITE" id="PS51903">
    <property type="entry name" value="CLP_R"/>
    <property type="match status" value="1"/>
</dbReference>
<comment type="subunit">
    <text evidence="8">Homohexamer. The oligomerization is ATP-dependent.</text>
</comment>
<dbReference type="PRINTS" id="PR00300">
    <property type="entry name" value="CLPPROTEASEA"/>
</dbReference>
<dbReference type="InterPro" id="IPR001943">
    <property type="entry name" value="UVR_dom"/>
</dbReference>
<dbReference type="Pfam" id="PF00004">
    <property type="entry name" value="AAA"/>
    <property type="match status" value="1"/>
</dbReference>
<reference evidence="14 15" key="1">
    <citation type="submission" date="2019-01" db="EMBL/GenBank/DDBJ databases">
        <authorList>
            <person name="Li J."/>
        </authorList>
    </citation>
    <scope>NUCLEOTIDE SEQUENCE [LARGE SCALE GENOMIC DNA]</scope>
    <source>
        <strain evidence="14 15">CGMCC 4.7180</strain>
    </source>
</reference>
<feature type="coiled-coil region" evidence="11">
    <location>
        <begin position="469"/>
        <end position="503"/>
    </location>
</feature>
<keyword evidence="15" id="KW-1185">Reference proteome</keyword>
<dbReference type="InterPro" id="IPR027417">
    <property type="entry name" value="P-loop_NTPase"/>
</dbReference>
<dbReference type="SMART" id="SM00382">
    <property type="entry name" value="AAA"/>
    <property type="match status" value="2"/>
</dbReference>
<evidence type="ECO:0000256" key="10">
    <source>
        <dbReference type="RuleBase" id="RU004432"/>
    </source>
</evidence>
<evidence type="ECO:0000256" key="11">
    <source>
        <dbReference type="SAM" id="Coils"/>
    </source>
</evidence>
<proteinExistence type="inferred from homology"/>
<evidence type="ECO:0000256" key="1">
    <source>
        <dbReference type="ARBA" id="ARBA00008675"/>
    </source>
</evidence>
<dbReference type="Gene3D" id="1.10.1780.10">
    <property type="entry name" value="Clp, N-terminal domain"/>
    <property type="match status" value="1"/>
</dbReference>
<keyword evidence="14" id="KW-0645">Protease</keyword>
<dbReference type="InterPro" id="IPR018368">
    <property type="entry name" value="ClpA/B_CS1"/>
</dbReference>
<dbReference type="Proteomes" id="UP000292881">
    <property type="component" value="Unassembled WGS sequence"/>
</dbReference>
<dbReference type="EMBL" id="SDPL01000006">
    <property type="protein sequence ID" value="RXZ51727.1"/>
    <property type="molecule type" value="Genomic_DNA"/>
</dbReference>
<dbReference type="InterPro" id="IPR028299">
    <property type="entry name" value="ClpA/B_CS2"/>
</dbReference>
<dbReference type="FunFam" id="3.40.50.300:FF:000025">
    <property type="entry name" value="ATP-dependent Clp protease subunit"/>
    <property type="match status" value="1"/>
</dbReference>
<dbReference type="GO" id="GO:0034605">
    <property type="term" value="P:cellular response to heat"/>
    <property type="evidence" value="ECO:0007669"/>
    <property type="project" value="TreeGrafter"/>
</dbReference>
<keyword evidence="6 11" id="KW-0175">Coiled coil</keyword>
<keyword evidence="2 9" id="KW-0677">Repeat</keyword>
<dbReference type="InterPro" id="IPR050130">
    <property type="entry name" value="ClpA_ClpB"/>
</dbReference>
<keyword evidence="4 10" id="KW-0067">ATP-binding</keyword>
<dbReference type="PANTHER" id="PTHR11638:SF18">
    <property type="entry name" value="HEAT SHOCK PROTEIN 104"/>
    <property type="match status" value="1"/>
</dbReference>
<dbReference type="GO" id="GO:0006508">
    <property type="term" value="P:proteolysis"/>
    <property type="evidence" value="ECO:0007669"/>
    <property type="project" value="UniProtKB-KW"/>
</dbReference>
<dbReference type="Gene3D" id="4.10.860.10">
    <property type="entry name" value="UVR domain"/>
    <property type="match status" value="1"/>
</dbReference>
<evidence type="ECO:0000256" key="3">
    <source>
        <dbReference type="ARBA" id="ARBA00022741"/>
    </source>
</evidence>
<dbReference type="AlphaFoldDB" id="A0A4Q2JY18"/>
<feature type="domain" description="UVR" evidence="12">
    <location>
        <begin position="454"/>
        <end position="489"/>
    </location>
</feature>
<feature type="domain" description="Clp R" evidence="13">
    <location>
        <begin position="34"/>
        <end position="177"/>
    </location>
</feature>
<organism evidence="14 15">
    <name type="scientific">Agromyces binzhouensis</name>
    <dbReference type="NCBI Taxonomy" id="1817495"/>
    <lineage>
        <taxon>Bacteria</taxon>
        <taxon>Bacillati</taxon>
        <taxon>Actinomycetota</taxon>
        <taxon>Actinomycetes</taxon>
        <taxon>Micrococcales</taxon>
        <taxon>Microbacteriaceae</taxon>
        <taxon>Agromyces</taxon>
    </lineage>
</organism>
<comment type="caution">
    <text evidence="14">The sequence shown here is derived from an EMBL/GenBank/DDBJ whole genome shotgun (WGS) entry which is preliminary data.</text>
</comment>
<gene>
    <name evidence="14" type="ORF">ESO86_01065</name>
</gene>
<dbReference type="SMART" id="SM01086">
    <property type="entry name" value="ClpB_D2-small"/>
    <property type="match status" value="1"/>
</dbReference>
<dbReference type="PANTHER" id="PTHR11638">
    <property type="entry name" value="ATP-DEPENDENT CLP PROTEASE"/>
    <property type="match status" value="1"/>
</dbReference>
<sequence>MPDDFNEAGSSSFDEFLSRYLAGEQARQARSIDLSRFLTSRTQSILQRAGRFALERGQTELDALHILRVIVEDESVAQAITRVGASPERIITATEARLPAASVTADANAATITPSASRALFHAYQVARSSGSTYIDPEHLFFALVLGQDAPAGQVLARAGVTAEALAAGLGEHMTSDPSAGPEMGGMGEQTDAAASATPMLDKFGLDLTERAANGELDPVIGRTDEIEQTIEILSRRTKNNPVLIGEAGVGKTAIVEGLARAIVEENVPEQLLGKRVVALDLPAMLAGTRYRGDFEERLTKTMEEIAEHKGELIVFVDEVHSVVGAGGAGEGMDAGNILKPRLARGELHLVGATTLKEYRTIEKDPALERRFQPVKVGEPSIEDAVLIMQGLRPAYEEHHGVTYTDEALRAAVELSARYLTDRVLPDKAIDLIDQAGARLRLKLGVKVDVSALISRLADLEADKNAAVRAEHYEEASRIRDEIEKVQERLDEATEKAAAQGRAVASAATDGAAATSTVIDEAQIAAVISRATGIPVNRVTEGERERLANLEGELHDRVIGQDDAVTAVARSVRRNRTGMGDAKRPVGSFLFLGPTGVGKTELARALASSLFDDEGAIIRFDMSEFGERHTVSRLVGAPPGYVGYDEAGQLTERVRRNPYSIVLFDEIEKAHPDVFNLLLQVLDDGRLTDGQGRTVDFRNTVVIMTSNLGSEFLASRSGALGFVASADAAANGFSSMDDVRQRVMGKVREAMRPEFLNRIDEIVLFQKLSSAEIAEIVRLMLGATSSRLAAREIAFEVTDAAVALLAERGYEPEYGARPLRRLIQREIDDRIADLFVTGALGDGEGVRVDAADGEFVVVSVPNATVSLAA</sequence>
<evidence type="ECO:0000256" key="7">
    <source>
        <dbReference type="ARBA" id="ARBA00023186"/>
    </source>
</evidence>
<evidence type="ECO:0000256" key="2">
    <source>
        <dbReference type="ARBA" id="ARBA00022737"/>
    </source>
</evidence>
<dbReference type="InterPro" id="IPR003593">
    <property type="entry name" value="AAA+_ATPase"/>
</dbReference>
<comment type="similarity">
    <text evidence="1 10">Belongs to the ClpA/ClpB family.</text>
</comment>
<dbReference type="PROSITE" id="PS50151">
    <property type="entry name" value="UVR"/>
    <property type="match status" value="1"/>
</dbReference>
<dbReference type="InterPro" id="IPR003959">
    <property type="entry name" value="ATPase_AAA_core"/>
</dbReference>
<evidence type="ECO:0000256" key="9">
    <source>
        <dbReference type="PROSITE-ProRule" id="PRU01251"/>
    </source>
</evidence>
<evidence type="ECO:0000256" key="4">
    <source>
        <dbReference type="ARBA" id="ARBA00022840"/>
    </source>
</evidence>
<dbReference type="SUPFAM" id="SSF52540">
    <property type="entry name" value="P-loop containing nucleoside triphosphate hydrolases"/>
    <property type="match status" value="2"/>
</dbReference>
<dbReference type="GO" id="GO:0005737">
    <property type="term" value="C:cytoplasm"/>
    <property type="evidence" value="ECO:0007669"/>
    <property type="project" value="TreeGrafter"/>
</dbReference>
<dbReference type="CDD" id="cd19499">
    <property type="entry name" value="RecA-like_ClpB_Hsp104-like"/>
    <property type="match status" value="1"/>
</dbReference>
<dbReference type="CDD" id="cd00009">
    <property type="entry name" value="AAA"/>
    <property type="match status" value="1"/>
</dbReference>
<keyword evidence="3 10" id="KW-0547">Nucleotide-binding</keyword>
<dbReference type="InterPro" id="IPR001270">
    <property type="entry name" value="ClpA/B"/>
</dbReference>
<keyword evidence="5" id="KW-0346">Stress response</keyword>
<dbReference type="PROSITE" id="PS00870">
    <property type="entry name" value="CLPAB_1"/>
    <property type="match status" value="1"/>
</dbReference>
<keyword evidence="7 10" id="KW-0143">Chaperone</keyword>
<protein>
    <submittedName>
        <fullName evidence="14">ATP-dependent Clp protease ATP-binding subunit</fullName>
    </submittedName>
</protein>
<dbReference type="GO" id="GO:0005524">
    <property type="term" value="F:ATP binding"/>
    <property type="evidence" value="ECO:0007669"/>
    <property type="project" value="UniProtKB-KW"/>
</dbReference>
<evidence type="ECO:0000313" key="14">
    <source>
        <dbReference type="EMBL" id="RXZ51727.1"/>
    </source>
</evidence>
<evidence type="ECO:0000259" key="12">
    <source>
        <dbReference type="PROSITE" id="PS50151"/>
    </source>
</evidence>
<dbReference type="InterPro" id="IPR036628">
    <property type="entry name" value="Clp_N_dom_sf"/>
</dbReference>
<dbReference type="InterPro" id="IPR004176">
    <property type="entry name" value="Clp_R_N"/>
</dbReference>
<accession>A0A4Q2JY18</accession>
<name>A0A4Q2JY18_9MICO</name>
<dbReference type="GO" id="GO:0016887">
    <property type="term" value="F:ATP hydrolysis activity"/>
    <property type="evidence" value="ECO:0007669"/>
    <property type="project" value="InterPro"/>
</dbReference>
<dbReference type="InterPro" id="IPR041546">
    <property type="entry name" value="ClpA/ClpB_AAA_lid"/>
</dbReference>
<dbReference type="FunFam" id="3.40.50.300:FF:000010">
    <property type="entry name" value="Chaperone clpB 1, putative"/>
    <property type="match status" value="1"/>
</dbReference>
<dbReference type="Pfam" id="PF10431">
    <property type="entry name" value="ClpB_D2-small"/>
    <property type="match status" value="1"/>
</dbReference>
<evidence type="ECO:0000256" key="6">
    <source>
        <dbReference type="ARBA" id="ARBA00023054"/>
    </source>
</evidence>
<evidence type="ECO:0000256" key="8">
    <source>
        <dbReference type="ARBA" id="ARBA00026057"/>
    </source>
</evidence>
<keyword evidence="14" id="KW-0378">Hydrolase</keyword>
<dbReference type="Gene3D" id="3.40.50.300">
    <property type="entry name" value="P-loop containing nucleotide triphosphate hydrolases"/>
    <property type="match status" value="2"/>
</dbReference>
<dbReference type="GO" id="GO:0008233">
    <property type="term" value="F:peptidase activity"/>
    <property type="evidence" value="ECO:0007669"/>
    <property type="project" value="UniProtKB-KW"/>
</dbReference>
<dbReference type="Pfam" id="PF02861">
    <property type="entry name" value="Clp_N"/>
    <property type="match status" value="1"/>
</dbReference>
<dbReference type="Pfam" id="PF07724">
    <property type="entry name" value="AAA_2"/>
    <property type="match status" value="1"/>
</dbReference>
<dbReference type="SUPFAM" id="SSF81923">
    <property type="entry name" value="Double Clp-N motif"/>
    <property type="match status" value="1"/>
</dbReference>
<dbReference type="OrthoDB" id="9803641at2"/>
<dbReference type="InterPro" id="IPR019489">
    <property type="entry name" value="Clp_ATPase_C"/>
</dbReference>
<evidence type="ECO:0000259" key="13">
    <source>
        <dbReference type="PROSITE" id="PS51903"/>
    </source>
</evidence>
<dbReference type="RefSeq" id="WP_129233050.1">
    <property type="nucleotide sequence ID" value="NZ_SDPL01000006.1"/>
</dbReference>
<dbReference type="Gene3D" id="1.10.8.60">
    <property type="match status" value="2"/>
</dbReference>